<accession>A0A2T5ISH0</accession>
<name>A0A2T5ISH0_9GAMM</name>
<gene>
    <name evidence="1" type="ORF">C8N29_1284</name>
</gene>
<sequence length="409" mass="47861">MAARKKEAIADYLHKAPSKAGIVELIYHIQTCLLCNSGQDVSKEAIEDKLRNLSSQVMQPYFHFAVYPKWLYRGFILQEDTYDGTEVTPSFGKLSGMQIPLMHDGKVNLWYLIHFKASEDFLPDQAHLSKVLKLDLYQKWITVLDPVASEYIKAKFPFLADAQSHKDLAGFERITDFYTCAKFVFYQVYLAGLYCYLTDLERGHFHAQQHGTGKHYHSDRKDFLHNTLTAIKQLDFQLRENSQRFSFNLPYSKEQWAIFADSRWQFELELDWYRLFKKIGDFYFETAFVFRMIGSLLDHGLNEEVVAEIVYGLIPYLRREPGYDKLIKDKIKTYVSWHQNQLNDYGMSKNDLLAKQFDENFDHEEWTELVLCVFEVMVGNARNEINVTREPDGMQHVGIVDLDLPVIDS</sequence>
<dbReference type="EMBL" id="QAON01000028">
    <property type="protein sequence ID" value="PTQ86785.1"/>
    <property type="molecule type" value="Genomic_DNA"/>
</dbReference>
<keyword evidence="2" id="KW-1185">Reference proteome</keyword>
<reference evidence="1 2" key="1">
    <citation type="submission" date="2018-04" db="EMBL/GenBank/DDBJ databases">
        <title>Genomic Encyclopedia of Archaeal and Bacterial Type Strains, Phase II (KMG-II): from individual species to whole genera.</title>
        <authorList>
            <person name="Goeker M."/>
        </authorList>
    </citation>
    <scope>NUCLEOTIDE SEQUENCE [LARGE SCALE GENOMIC DNA]</scope>
    <source>
        <strain evidence="1 2">DSM 5822</strain>
    </source>
</reference>
<dbReference type="Proteomes" id="UP000244223">
    <property type="component" value="Unassembled WGS sequence"/>
</dbReference>
<organism evidence="1 2">
    <name type="scientific">Agitococcus lubricus</name>
    <dbReference type="NCBI Taxonomy" id="1077255"/>
    <lineage>
        <taxon>Bacteria</taxon>
        <taxon>Pseudomonadati</taxon>
        <taxon>Pseudomonadota</taxon>
        <taxon>Gammaproteobacteria</taxon>
        <taxon>Moraxellales</taxon>
        <taxon>Moraxellaceae</taxon>
        <taxon>Agitococcus</taxon>
    </lineage>
</organism>
<protein>
    <submittedName>
        <fullName evidence="1">Uncharacterized protein</fullName>
    </submittedName>
</protein>
<dbReference type="RefSeq" id="WP_107866996.1">
    <property type="nucleotide sequence ID" value="NZ_QAON01000028.1"/>
</dbReference>
<evidence type="ECO:0000313" key="1">
    <source>
        <dbReference type="EMBL" id="PTQ86785.1"/>
    </source>
</evidence>
<proteinExistence type="predicted"/>
<comment type="caution">
    <text evidence="1">The sequence shown here is derived from an EMBL/GenBank/DDBJ whole genome shotgun (WGS) entry which is preliminary data.</text>
</comment>
<dbReference type="AlphaFoldDB" id="A0A2T5ISH0"/>
<evidence type="ECO:0000313" key="2">
    <source>
        <dbReference type="Proteomes" id="UP000244223"/>
    </source>
</evidence>